<evidence type="ECO:0000313" key="3">
    <source>
        <dbReference type="EMBL" id="GAA0955056.1"/>
    </source>
</evidence>
<dbReference type="EMBL" id="BAAAHK010000017">
    <property type="protein sequence ID" value="GAA0955056.1"/>
    <property type="molecule type" value="Genomic_DNA"/>
</dbReference>
<dbReference type="RefSeq" id="WP_343978154.1">
    <property type="nucleotide sequence ID" value="NZ_BAAAHK010000017.1"/>
</dbReference>
<feature type="signal peptide" evidence="2">
    <location>
        <begin position="1"/>
        <end position="26"/>
    </location>
</feature>
<evidence type="ECO:0008006" key="5">
    <source>
        <dbReference type="Google" id="ProtNLM"/>
    </source>
</evidence>
<evidence type="ECO:0000313" key="4">
    <source>
        <dbReference type="Proteomes" id="UP001500542"/>
    </source>
</evidence>
<feature type="transmembrane region" description="Helical" evidence="1">
    <location>
        <begin position="188"/>
        <end position="207"/>
    </location>
</feature>
<keyword evidence="1" id="KW-0812">Transmembrane</keyword>
<organism evidence="3 4">
    <name type="scientific">Kribbella koreensis</name>
    <dbReference type="NCBI Taxonomy" id="57909"/>
    <lineage>
        <taxon>Bacteria</taxon>
        <taxon>Bacillati</taxon>
        <taxon>Actinomycetota</taxon>
        <taxon>Actinomycetes</taxon>
        <taxon>Propionibacteriales</taxon>
        <taxon>Kribbellaceae</taxon>
        <taxon>Kribbella</taxon>
    </lineage>
</organism>
<keyword evidence="4" id="KW-1185">Reference proteome</keyword>
<accession>A0ABN1RD03</accession>
<evidence type="ECO:0000256" key="1">
    <source>
        <dbReference type="SAM" id="Phobius"/>
    </source>
</evidence>
<keyword evidence="2" id="KW-0732">Signal</keyword>
<reference evidence="3 4" key="1">
    <citation type="journal article" date="2019" name="Int. J. Syst. Evol. Microbiol.">
        <title>The Global Catalogue of Microorganisms (GCM) 10K type strain sequencing project: providing services to taxonomists for standard genome sequencing and annotation.</title>
        <authorList>
            <consortium name="The Broad Institute Genomics Platform"/>
            <consortium name="The Broad Institute Genome Sequencing Center for Infectious Disease"/>
            <person name="Wu L."/>
            <person name="Ma J."/>
        </authorList>
    </citation>
    <scope>NUCLEOTIDE SEQUENCE [LARGE SCALE GENOMIC DNA]</scope>
    <source>
        <strain evidence="3 4">JCM 10977</strain>
    </source>
</reference>
<proteinExistence type="predicted"/>
<comment type="caution">
    <text evidence="3">The sequence shown here is derived from an EMBL/GenBank/DDBJ whole genome shotgun (WGS) entry which is preliminary data.</text>
</comment>
<name>A0ABN1RD03_9ACTN</name>
<gene>
    <name evidence="3" type="ORF">GCM10009554_61890</name>
</gene>
<evidence type="ECO:0000256" key="2">
    <source>
        <dbReference type="SAM" id="SignalP"/>
    </source>
</evidence>
<keyword evidence="1" id="KW-0472">Membrane</keyword>
<protein>
    <recommendedName>
        <fullName evidence="5">Secreted protein</fullName>
    </recommendedName>
</protein>
<feature type="chain" id="PRO_5045828806" description="Secreted protein" evidence="2">
    <location>
        <begin position="27"/>
        <end position="221"/>
    </location>
</feature>
<keyword evidence="1" id="KW-1133">Transmembrane helix</keyword>
<sequence>MKHWVRRTVLLLVLGVAGAGTLPAHAGGPTSVLLSSPDNGKVVATGYEDKTYSELQMLLDAEPKGADDGVEHSSGTFVRATWLIHDMTPWRLDIIYPDAPGGPWIATTQSDLSTGELPGKPIWHRATDDVKLVKLLVGLGLLHGKGHNDVVGGPTLLPAAPQTPAEVAAVDDTPTTTVLKTEQKPLLGWRWTIPGFLAGAAATYLLIRLLPRRNWQLIDEE</sequence>
<dbReference type="Proteomes" id="UP001500542">
    <property type="component" value="Unassembled WGS sequence"/>
</dbReference>